<dbReference type="Proteomes" id="UP001144978">
    <property type="component" value="Unassembled WGS sequence"/>
</dbReference>
<name>A0ACC1QBE1_9APHY</name>
<keyword evidence="2" id="KW-1185">Reference proteome</keyword>
<dbReference type="EMBL" id="JANSHE010000109">
    <property type="protein sequence ID" value="KAJ3016637.1"/>
    <property type="molecule type" value="Genomic_DNA"/>
</dbReference>
<reference evidence="1" key="1">
    <citation type="submission" date="2022-08" db="EMBL/GenBank/DDBJ databases">
        <title>Genome Sequence of Pycnoporus sanguineus.</title>
        <authorList>
            <person name="Buettner E."/>
        </authorList>
    </citation>
    <scope>NUCLEOTIDE SEQUENCE</scope>
    <source>
        <strain evidence="1">CG-C14</strain>
    </source>
</reference>
<accession>A0ACC1QBE1</accession>
<sequence>MADTIDLSSNPFVPPANGRCLINELPSELLSHIFTLGWTPERDLQLDSHYGSHSNLTSTSRIARAPASGIFIDTPNHSDASTSLRFQLALSF</sequence>
<proteinExistence type="predicted"/>
<protein>
    <submittedName>
        <fullName evidence="1">Uncharacterized protein</fullName>
    </submittedName>
</protein>
<organism evidence="1 2">
    <name type="scientific">Trametes sanguinea</name>
    <dbReference type="NCBI Taxonomy" id="158606"/>
    <lineage>
        <taxon>Eukaryota</taxon>
        <taxon>Fungi</taxon>
        <taxon>Dikarya</taxon>
        <taxon>Basidiomycota</taxon>
        <taxon>Agaricomycotina</taxon>
        <taxon>Agaricomycetes</taxon>
        <taxon>Polyporales</taxon>
        <taxon>Polyporaceae</taxon>
        <taxon>Trametes</taxon>
    </lineage>
</organism>
<evidence type="ECO:0000313" key="1">
    <source>
        <dbReference type="EMBL" id="KAJ3016637.1"/>
    </source>
</evidence>
<comment type="caution">
    <text evidence="1">The sequence shown here is derived from an EMBL/GenBank/DDBJ whole genome shotgun (WGS) entry which is preliminary data.</text>
</comment>
<gene>
    <name evidence="1" type="ORF">NUW54_g757</name>
</gene>
<evidence type="ECO:0000313" key="2">
    <source>
        <dbReference type="Proteomes" id="UP001144978"/>
    </source>
</evidence>